<reference evidence="2" key="1">
    <citation type="journal article" date="2015" name="Nature">
        <title>Complex archaea that bridge the gap between prokaryotes and eukaryotes.</title>
        <authorList>
            <person name="Spang A."/>
            <person name="Saw J.H."/>
            <person name="Jorgensen S.L."/>
            <person name="Zaremba-Niedzwiedzka K."/>
            <person name="Martijn J."/>
            <person name="Lind A.E."/>
            <person name="van Eijk R."/>
            <person name="Schleper C."/>
            <person name="Guy L."/>
            <person name="Ettema T.J."/>
        </authorList>
    </citation>
    <scope>NUCLEOTIDE SEQUENCE</scope>
</reference>
<proteinExistence type="predicted"/>
<dbReference type="EMBL" id="LAZR01025120">
    <property type="protein sequence ID" value="KKL72923.1"/>
    <property type="molecule type" value="Genomic_DNA"/>
</dbReference>
<organism evidence="2">
    <name type="scientific">marine sediment metagenome</name>
    <dbReference type="NCBI Taxonomy" id="412755"/>
    <lineage>
        <taxon>unclassified sequences</taxon>
        <taxon>metagenomes</taxon>
        <taxon>ecological metagenomes</taxon>
    </lineage>
</organism>
<sequence length="180" mass="20981">MSEDRLDWPTITIDRDAKTGEHLYILKPDEYDRFKAEVKRLRNELTTSHRFLNDIGPPPDLPLPDRLRHWQNYCRVMRDDMREKDTTIATLREALEPFVRDYPTEVREKGPLPPGYTSDEFDAHCVFCDQGDRRTFTVRPHSKDCPIYGAKKALDHTEEEDGPLFEGKWTGSMGPTEGDK</sequence>
<gene>
    <name evidence="2" type="ORF">LCGC14_2080070</name>
</gene>
<protein>
    <submittedName>
        <fullName evidence="2">Uncharacterized protein</fullName>
    </submittedName>
</protein>
<dbReference type="AlphaFoldDB" id="A0A0F9EFR1"/>
<feature type="region of interest" description="Disordered" evidence="1">
    <location>
        <begin position="156"/>
        <end position="180"/>
    </location>
</feature>
<name>A0A0F9EFR1_9ZZZZ</name>
<evidence type="ECO:0000256" key="1">
    <source>
        <dbReference type="SAM" id="MobiDB-lite"/>
    </source>
</evidence>
<accession>A0A0F9EFR1</accession>
<comment type="caution">
    <text evidence="2">The sequence shown here is derived from an EMBL/GenBank/DDBJ whole genome shotgun (WGS) entry which is preliminary data.</text>
</comment>
<evidence type="ECO:0000313" key="2">
    <source>
        <dbReference type="EMBL" id="KKL72923.1"/>
    </source>
</evidence>